<reference evidence="1" key="1">
    <citation type="submission" date="2023-06" db="EMBL/GenBank/DDBJ databases">
        <title>Genome-scale phylogeny and comparative genomics of the fungal order Sordariales.</title>
        <authorList>
            <consortium name="Lawrence Berkeley National Laboratory"/>
            <person name="Hensen N."/>
            <person name="Bonometti L."/>
            <person name="Westerberg I."/>
            <person name="Brannstrom I.O."/>
            <person name="Guillou S."/>
            <person name="Cros-Aarteil S."/>
            <person name="Calhoun S."/>
            <person name="Haridas S."/>
            <person name="Kuo A."/>
            <person name="Mondo S."/>
            <person name="Pangilinan J."/>
            <person name="Riley R."/>
            <person name="Labutti K."/>
            <person name="Andreopoulos B."/>
            <person name="Lipzen A."/>
            <person name="Chen C."/>
            <person name="Yanf M."/>
            <person name="Daum C."/>
            <person name="Ng V."/>
            <person name="Clum A."/>
            <person name="Steindorff A."/>
            <person name="Ohm R."/>
            <person name="Martin F."/>
            <person name="Silar P."/>
            <person name="Natvig D."/>
            <person name="Lalanne C."/>
            <person name="Gautier V."/>
            <person name="Ament-Velasquez S.L."/>
            <person name="Kruys A."/>
            <person name="Hutchinson M.I."/>
            <person name="Powell A.J."/>
            <person name="Barry K."/>
            <person name="Miller A.N."/>
            <person name="Grigoriev I.V."/>
            <person name="Debuchy R."/>
            <person name="Gladieux P."/>
            <person name="Thoren M.H."/>
            <person name="Johannesson H."/>
        </authorList>
    </citation>
    <scope>NUCLEOTIDE SEQUENCE</scope>
    <source>
        <strain evidence="1">CBS 540.89</strain>
    </source>
</reference>
<keyword evidence="2" id="KW-1185">Reference proteome</keyword>
<accession>A0AA40K6H7</accession>
<dbReference type="EMBL" id="JAUKTV010000001">
    <property type="protein sequence ID" value="KAK0747793.1"/>
    <property type="molecule type" value="Genomic_DNA"/>
</dbReference>
<name>A0AA40K6H7_9PEZI</name>
<comment type="caution">
    <text evidence="1">The sequence shown here is derived from an EMBL/GenBank/DDBJ whole genome shotgun (WGS) entry which is preliminary data.</text>
</comment>
<organism evidence="1 2">
    <name type="scientific">Apiosordaria backusii</name>
    <dbReference type="NCBI Taxonomy" id="314023"/>
    <lineage>
        <taxon>Eukaryota</taxon>
        <taxon>Fungi</taxon>
        <taxon>Dikarya</taxon>
        <taxon>Ascomycota</taxon>
        <taxon>Pezizomycotina</taxon>
        <taxon>Sordariomycetes</taxon>
        <taxon>Sordariomycetidae</taxon>
        <taxon>Sordariales</taxon>
        <taxon>Lasiosphaeriaceae</taxon>
        <taxon>Apiosordaria</taxon>
    </lineage>
</organism>
<dbReference type="AlphaFoldDB" id="A0AA40K6H7"/>
<proteinExistence type="predicted"/>
<evidence type="ECO:0000313" key="2">
    <source>
        <dbReference type="Proteomes" id="UP001172159"/>
    </source>
</evidence>
<gene>
    <name evidence="1" type="ORF">B0T21DRAFT_10894</name>
</gene>
<protein>
    <submittedName>
        <fullName evidence="1">Uncharacterized protein</fullName>
    </submittedName>
</protein>
<evidence type="ECO:0000313" key="1">
    <source>
        <dbReference type="EMBL" id="KAK0747793.1"/>
    </source>
</evidence>
<sequence>MQLHGERRRVGGGCWTSRLGRPIARNAETKHNTALLRRNDRFCVPDHEDGRGGGALEAWEHAWFPRDSLKCCAARRLRINGRQLATASDAEDINKNKLPPFGGLDIFQYLPPIFYSVMEACVDVSNTLVGLSARSCLGLPVSGPGPCFTTPTQNPDTAILTIVRRQLAACEGLRNGTSKPGLCMLASRPLSYRGCPAAREAYRVTMQVDKWMTSRLS</sequence>
<dbReference type="Proteomes" id="UP001172159">
    <property type="component" value="Unassembled WGS sequence"/>
</dbReference>